<dbReference type="EMBL" id="KN831962">
    <property type="protein sequence ID" value="KIO06602.1"/>
    <property type="molecule type" value="Genomic_DNA"/>
</dbReference>
<proteinExistence type="predicted"/>
<evidence type="ECO:0000313" key="2">
    <source>
        <dbReference type="EMBL" id="KIO06602.1"/>
    </source>
</evidence>
<reference evidence="2 3" key="1">
    <citation type="submission" date="2014-04" db="EMBL/GenBank/DDBJ databases">
        <authorList>
            <consortium name="DOE Joint Genome Institute"/>
            <person name="Kuo A."/>
            <person name="Kohler A."/>
            <person name="Costa M.D."/>
            <person name="Nagy L.G."/>
            <person name="Floudas D."/>
            <person name="Copeland A."/>
            <person name="Barry K.W."/>
            <person name="Cichocki N."/>
            <person name="Veneault-Fourrey C."/>
            <person name="LaButti K."/>
            <person name="Lindquist E.A."/>
            <person name="Lipzen A."/>
            <person name="Lundell T."/>
            <person name="Morin E."/>
            <person name="Murat C."/>
            <person name="Sun H."/>
            <person name="Tunlid A."/>
            <person name="Henrissat B."/>
            <person name="Grigoriev I.V."/>
            <person name="Hibbett D.S."/>
            <person name="Martin F."/>
            <person name="Nordberg H.P."/>
            <person name="Cantor M.N."/>
            <person name="Hua S.X."/>
        </authorList>
    </citation>
    <scope>NUCLEOTIDE SEQUENCE [LARGE SCALE GENOMIC DNA]</scope>
    <source>
        <strain evidence="2 3">Marx 270</strain>
    </source>
</reference>
<protein>
    <submittedName>
        <fullName evidence="2">Uncharacterized protein</fullName>
    </submittedName>
</protein>
<dbReference type="HOGENOM" id="CLU_3088204_0_0_1"/>
<evidence type="ECO:0000256" key="1">
    <source>
        <dbReference type="SAM" id="SignalP"/>
    </source>
</evidence>
<keyword evidence="3" id="KW-1185">Reference proteome</keyword>
<feature type="chain" id="PRO_5002166355" evidence="1">
    <location>
        <begin position="27"/>
        <end position="52"/>
    </location>
</feature>
<organism evidence="2 3">
    <name type="scientific">Pisolithus tinctorius Marx 270</name>
    <dbReference type="NCBI Taxonomy" id="870435"/>
    <lineage>
        <taxon>Eukaryota</taxon>
        <taxon>Fungi</taxon>
        <taxon>Dikarya</taxon>
        <taxon>Basidiomycota</taxon>
        <taxon>Agaricomycotina</taxon>
        <taxon>Agaricomycetes</taxon>
        <taxon>Agaricomycetidae</taxon>
        <taxon>Boletales</taxon>
        <taxon>Sclerodermatineae</taxon>
        <taxon>Pisolithaceae</taxon>
        <taxon>Pisolithus</taxon>
    </lineage>
</organism>
<dbReference type="Proteomes" id="UP000054217">
    <property type="component" value="Unassembled WGS sequence"/>
</dbReference>
<evidence type="ECO:0000313" key="3">
    <source>
        <dbReference type="Proteomes" id="UP000054217"/>
    </source>
</evidence>
<keyword evidence="1" id="KW-0732">Signal</keyword>
<accession>A0A0C3KAD4</accession>
<reference evidence="3" key="2">
    <citation type="submission" date="2015-01" db="EMBL/GenBank/DDBJ databases">
        <title>Evolutionary Origins and Diversification of the Mycorrhizal Mutualists.</title>
        <authorList>
            <consortium name="DOE Joint Genome Institute"/>
            <consortium name="Mycorrhizal Genomics Consortium"/>
            <person name="Kohler A."/>
            <person name="Kuo A."/>
            <person name="Nagy L.G."/>
            <person name="Floudas D."/>
            <person name="Copeland A."/>
            <person name="Barry K.W."/>
            <person name="Cichocki N."/>
            <person name="Veneault-Fourrey C."/>
            <person name="LaButti K."/>
            <person name="Lindquist E.A."/>
            <person name="Lipzen A."/>
            <person name="Lundell T."/>
            <person name="Morin E."/>
            <person name="Murat C."/>
            <person name="Riley R."/>
            <person name="Ohm R."/>
            <person name="Sun H."/>
            <person name="Tunlid A."/>
            <person name="Henrissat B."/>
            <person name="Grigoriev I.V."/>
            <person name="Hibbett D.S."/>
            <person name="Martin F."/>
        </authorList>
    </citation>
    <scope>NUCLEOTIDE SEQUENCE [LARGE SCALE GENOMIC DNA]</scope>
    <source>
        <strain evidence="3">Marx 270</strain>
    </source>
</reference>
<name>A0A0C3KAD4_PISTI</name>
<dbReference type="AlphaFoldDB" id="A0A0C3KAD4"/>
<dbReference type="InParanoid" id="A0A0C3KAD4"/>
<gene>
    <name evidence="2" type="ORF">M404DRAFT_998730</name>
</gene>
<sequence>MQLAWYNWKSNIALLLSVHSVEITRATCKYDYFGVQYLNVGELEIWTQGCQS</sequence>
<feature type="signal peptide" evidence="1">
    <location>
        <begin position="1"/>
        <end position="26"/>
    </location>
</feature>